<evidence type="ECO:0000259" key="6">
    <source>
        <dbReference type="Pfam" id="PF02911"/>
    </source>
</evidence>
<keyword evidence="3" id="KW-0808">Transferase</keyword>
<dbReference type="SUPFAM" id="SSF53328">
    <property type="entry name" value="Formyltransferase"/>
    <property type="match status" value="1"/>
</dbReference>
<dbReference type="InterPro" id="IPR036477">
    <property type="entry name" value="Formyl_transf_N_sf"/>
</dbReference>
<organism evidence="7">
    <name type="scientific">freshwater metagenome</name>
    <dbReference type="NCBI Taxonomy" id="449393"/>
    <lineage>
        <taxon>unclassified sequences</taxon>
        <taxon>metagenomes</taxon>
        <taxon>ecological metagenomes</taxon>
    </lineage>
</organism>
<dbReference type="GO" id="GO:0005829">
    <property type="term" value="C:cytosol"/>
    <property type="evidence" value="ECO:0007669"/>
    <property type="project" value="TreeGrafter"/>
</dbReference>
<dbReference type="InterPro" id="IPR044135">
    <property type="entry name" value="Met-tRNA-FMT_C"/>
</dbReference>
<dbReference type="PANTHER" id="PTHR11138">
    <property type="entry name" value="METHIONYL-TRNA FORMYLTRANSFERASE"/>
    <property type="match status" value="1"/>
</dbReference>
<evidence type="ECO:0000313" key="7">
    <source>
        <dbReference type="EMBL" id="CAB4563939.1"/>
    </source>
</evidence>
<dbReference type="EMBL" id="CAEZTK010000016">
    <property type="protein sequence ID" value="CAB4563939.1"/>
    <property type="molecule type" value="Genomic_DNA"/>
</dbReference>
<dbReference type="EC" id="2.1.2.9" evidence="2"/>
<evidence type="ECO:0000259" key="5">
    <source>
        <dbReference type="Pfam" id="PF00551"/>
    </source>
</evidence>
<dbReference type="Pfam" id="PF00551">
    <property type="entry name" value="Formyl_trans_N"/>
    <property type="match status" value="1"/>
</dbReference>
<dbReference type="PANTHER" id="PTHR11138:SF5">
    <property type="entry name" value="METHIONYL-TRNA FORMYLTRANSFERASE, MITOCHONDRIAL"/>
    <property type="match status" value="1"/>
</dbReference>
<dbReference type="HAMAP" id="MF_00182">
    <property type="entry name" value="Formyl_trans"/>
    <property type="match status" value="1"/>
</dbReference>
<evidence type="ECO:0000256" key="2">
    <source>
        <dbReference type="ARBA" id="ARBA00012261"/>
    </source>
</evidence>
<dbReference type="InterPro" id="IPR005793">
    <property type="entry name" value="Formyl_trans_C"/>
</dbReference>
<comment type="similarity">
    <text evidence="1">Belongs to the Fmt family.</text>
</comment>
<evidence type="ECO:0000256" key="4">
    <source>
        <dbReference type="ARBA" id="ARBA00022917"/>
    </source>
</evidence>
<dbReference type="Gene3D" id="3.40.50.12230">
    <property type="match status" value="1"/>
</dbReference>
<accession>A0A6J6DM09</accession>
<keyword evidence="4" id="KW-0648">Protein biosynthesis</keyword>
<dbReference type="InterPro" id="IPR011034">
    <property type="entry name" value="Formyl_transferase-like_C_sf"/>
</dbReference>
<dbReference type="InterPro" id="IPR005794">
    <property type="entry name" value="Fmt"/>
</dbReference>
<feature type="domain" description="Formyl transferase N-terminal" evidence="5">
    <location>
        <begin position="21"/>
        <end position="175"/>
    </location>
</feature>
<dbReference type="InterPro" id="IPR041711">
    <property type="entry name" value="Met-tRNA-FMT_N"/>
</dbReference>
<dbReference type="InterPro" id="IPR002376">
    <property type="entry name" value="Formyl_transf_N"/>
</dbReference>
<dbReference type="GO" id="GO:0004479">
    <property type="term" value="F:methionyl-tRNA formyltransferase activity"/>
    <property type="evidence" value="ECO:0007669"/>
    <property type="project" value="UniProtKB-EC"/>
</dbReference>
<dbReference type="AlphaFoldDB" id="A0A6J6DM09"/>
<evidence type="ECO:0000256" key="1">
    <source>
        <dbReference type="ARBA" id="ARBA00010699"/>
    </source>
</evidence>
<dbReference type="Pfam" id="PF02911">
    <property type="entry name" value="Formyl_trans_C"/>
    <property type="match status" value="1"/>
</dbReference>
<evidence type="ECO:0000256" key="3">
    <source>
        <dbReference type="ARBA" id="ARBA00022679"/>
    </source>
</evidence>
<reference evidence="7" key="1">
    <citation type="submission" date="2020-05" db="EMBL/GenBank/DDBJ databases">
        <authorList>
            <person name="Chiriac C."/>
            <person name="Salcher M."/>
            <person name="Ghai R."/>
            <person name="Kavagutti S V."/>
        </authorList>
    </citation>
    <scope>NUCLEOTIDE SEQUENCE</scope>
</reference>
<sequence length="302" mass="32997">MRLAVAATPDVAIPTLEWLLGSEHELVCVITQPDRPSGRGQKNTESPVSLWAHQNGLTVIKPQSPSEMFSIVQGLDLVVTIGYGVILPESILNVPTNGFINLHFSLLPLYRGAAPAQRCLENGDSVTGVTVFKLDRGMDTGPIFSQEKIDIPSTWRSFELLNALAVLGVKAVQQALTSIEHSVIPTPQSGTSTNAPKITKDDTKIDFDLPATKVLQKIKAFTYEPGAWTLFNKEPFKISRAEISSRIGEEPGSISLEDQKLFVSCGDRSCIEILEVRPSGKRQMTGIEWARGARLVEDSRFG</sequence>
<dbReference type="NCBIfam" id="TIGR00460">
    <property type="entry name" value="fmt"/>
    <property type="match status" value="1"/>
</dbReference>
<protein>
    <recommendedName>
        <fullName evidence="2">methionyl-tRNA formyltransferase</fullName>
        <ecNumber evidence="2">2.1.2.9</ecNumber>
    </recommendedName>
</protein>
<dbReference type="CDD" id="cd08646">
    <property type="entry name" value="FMT_core_Met-tRNA-FMT_N"/>
    <property type="match status" value="1"/>
</dbReference>
<gene>
    <name evidence="7" type="ORF">UFOPK1643_00367</name>
</gene>
<name>A0A6J6DM09_9ZZZZ</name>
<dbReference type="CDD" id="cd08704">
    <property type="entry name" value="Met_tRNA_FMT_C"/>
    <property type="match status" value="1"/>
</dbReference>
<proteinExistence type="inferred from homology"/>
<feature type="domain" description="Formyl transferase C-terminal" evidence="6">
    <location>
        <begin position="197"/>
        <end position="293"/>
    </location>
</feature>
<dbReference type="SUPFAM" id="SSF50486">
    <property type="entry name" value="FMT C-terminal domain-like"/>
    <property type="match status" value="1"/>
</dbReference>